<dbReference type="Pfam" id="PF04265">
    <property type="entry name" value="TPK_B1_binding"/>
    <property type="match status" value="1"/>
</dbReference>
<evidence type="ECO:0000313" key="8">
    <source>
        <dbReference type="Proteomes" id="UP001597196"/>
    </source>
</evidence>
<evidence type="ECO:0000256" key="5">
    <source>
        <dbReference type="NCBIfam" id="TIGR01378"/>
    </source>
</evidence>
<dbReference type="PANTHER" id="PTHR41299:SF1">
    <property type="entry name" value="THIAMINE PYROPHOSPHOKINASE"/>
    <property type="match status" value="1"/>
</dbReference>
<evidence type="ECO:0000256" key="3">
    <source>
        <dbReference type="ARBA" id="ARBA00022777"/>
    </source>
</evidence>
<keyword evidence="1 7" id="KW-0808">Transferase</keyword>
<dbReference type="RefSeq" id="WP_203628153.1">
    <property type="nucleotide sequence ID" value="NZ_BOLQ01000019.1"/>
</dbReference>
<keyword evidence="4" id="KW-0067">ATP-binding</keyword>
<organism evidence="7 8">
    <name type="scientific">Lacticaseibacillus mingshuiensis</name>
    <dbReference type="NCBI Taxonomy" id="2799574"/>
    <lineage>
        <taxon>Bacteria</taxon>
        <taxon>Bacillati</taxon>
        <taxon>Bacillota</taxon>
        <taxon>Bacilli</taxon>
        <taxon>Lactobacillales</taxon>
        <taxon>Lactobacillaceae</taxon>
        <taxon>Lacticaseibacillus</taxon>
    </lineage>
</organism>
<gene>
    <name evidence="7" type="ORF">ACFQ4P_06725</name>
</gene>
<dbReference type="CDD" id="cd07995">
    <property type="entry name" value="TPK"/>
    <property type="match status" value="1"/>
</dbReference>
<evidence type="ECO:0000256" key="2">
    <source>
        <dbReference type="ARBA" id="ARBA00022741"/>
    </source>
</evidence>
<keyword evidence="3" id="KW-0418">Kinase</keyword>
<accession>A0ABW4CIU4</accession>
<comment type="caution">
    <text evidence="7">The sequence shown here is derived from an EMBL/GenBank/DDBJ whole genome shotgun (WGS) entry which is preliminary data.</text>
</comment>
<dbReference type="EMBL" id="JBHTOC010000008">
    <property type="protein sequence ID" value="MFD1429939.1"/>
    <property type="molecule type" value="Genomic_DNA"/>
</dbReference>
<dbReference type="EC" id="2.7.6.2" evidence="5"/>
<proteinExistence type="predicted"/>
<dbReference type="PANTHER" id="PTHR41299">
    <property type="entry name" value="THIAMINE PYROPHOSPHOKINASE"/>
    <property type="match status" value="1"/>
</dbReference>
<dbReference type="InterPro" id="IPR036759">
    <property type="entry name" value="TPK_catalytic_sf"/>
</dbReference>
<keyword evidence="8" id="KW-1185">Reference proteome</keyword>
<dbReference type="GO" id="GO:0004788">
    <property type="term" value="F:thiamine diphosphokinase activity"/>
    <property type="evidence" value="ECO:0007669"/>
    <property type="project" value="UniProtKB-EC"/>
</dbReference>
<evidence type="ECO:0000256" key="4">
    <source>
        <dbReference type="ARBA" id="ARBA00022840"/>
    </source>
</evidence>
<evidence type="ECO:0000313" key="7">
    <source>
        <dbReference type="EMBL" id="MFD1429939.1"/>
    </source>
</evidence>
<name>A0ABW4CIU4_9LACO</name>
<protein>
    <recommendedName>
        <fullName evidence="5">Thiamine diphosphokinase</fullName>
        <ecNumber evidence="5">2.7.6.2</ecNumber>
    </recommendedName>
</protein>
<reference evidence="8" key="1">
    <citation type="journal article" date="2019" name="Int. J. Syst. Evol. Microbiol.">
        <title>The Global Catalogue of Microorganisms (GCM) 10K type strain sequencing project: providing services to taxonomists for standard genome sequencing and annotation.</title>
        <authorList>
            <consortium name="The Broad Institute Genomics Platform"/>
            <consortium name="The Broad Institute Genome Sequencing Center for Infectious Disease"/>
            <person name="Wu L."/>
            <person name="Ma J."/>
        </authorList>
    </citation>
    <scope>NUCLEOTIDE SEQUENCE [LARGE SCALE GENOMIC DNA]</scope>
    <source>
        <strain evidence="8">CCM 8980</strain>
    </source>
</reference>
<keyword evidence="2" id="KW-0547">Nucleotide-binding</keyword>
<dbReference type="Pfam" id="PF04263">
    <property type="entry name" value="TPK_catalytic"/>
    <property type="match status" value="1"/>
</dbReference>
<dbReference type="Proteomes" id="UP001597196">
    <property type="component" value="Unassembled WGS sequence"/>
</dbReference>
<dbReference type="Gene3D" id="3.40.50.10240">
    <property type="entry name" value="Thiamin pyrophosphokinase, catalytic domain"/>
    <property type="match status" value="1"/>
</dbReference>
<dbReference type="InterPro" id="IPR007373">
    <property type="entry name" value="Thiamin_PyroPKinase_B1-bd"/>
</dbReference>
<feature type="domain" description="Thiamin pyrophosphokinase thiamin-binding" evidence="6">
    <location>
        <begin position="145"/>
        <end position="210"/>
    </location>
</feature>
<sequence>MEKSLLGLMVGGPRALLPTDWSSLAPTWAGVDRGTLTLLEAGVTPTFAVGDFDSQTEAEYAKVRAAVADVARVSPEKDETDTEMGLRVAFEQFHATRVLVLGGTGGRLDHLLSNLWLLTQPRFEPYAERVSFVDQQNWIDFLLPGAHLLQPRPQFRYLGIANLTAVRDLTIAGAKYALPAWTNDRPFSWASNEFLGEAPVRVSFSEGVVAVIRSRDRIGQTRDN</sequence>
<dbReference type="InterPro" id="IPR007371">
    <property type="entry name" value="TPK_catalytic"/>
</dbReference>
<dbReference type="InterPro" id="IPR006282">
    <property type="entry name" value="Thi_PPkinase"/>
</dbReference>
<dbReference type="SMART" id="SM00983">
    <property type="entry name" value="TPK_B1_binding"/>
    <property type="match status" value="1"/>
</dbReference>
<dbReference type="NCBIfam" id="TIGR01378">
    <property type="entry name" value="thi_PPkinase"/>
    <property type="match status" value="1"/>
</dbReference>
<dbReference type="InterPro" id="IPR053149">
    <property type="entry name" value="TPK"/>
</dbReference>
<dbReference type="SUPFAM" id="SSF63999">
    <property type="entry name" value="Thiamin pyrophosphokinase, catalytic domain"/>
    <property type="match status" value="1"/>
</dbReference>
<evidence type="ECO:0000259" key="6">
    <source>
        <dbReference type="SMART" id="SM00983"/>
    </source>
</evidence>
<evidence type="ECO:0000256" key="1">
    <source>
        <dbReference type="ARBA" id="ARBA00022679"/>
    </source>
</evidence>